<reference evidence="2 3" key="1">
    <citation type="submission" date="2019-06" db="EMBL/GenBank/DDBJ databases">
        <title>Sorghum-associated microbial communities from plants grown in Nebraska, USA.</title>
        <authorList>
            <person name="Schachtman D."/>
        </authorList>
    </citation>
    <scope>NUCLEOTIDE SEQUENCE [LARGE SCALE GENOMIC DNA]</scope>
    <source>
        <strain evidence="2 3">110</strain>
    </source>
</reference>
<accession>A0A543EKH9</accession>
<keyword evidence="3" id="KW-1185">Reference proteome</keyword>
<feature type="signal peptide" evidence="1">
    <location>
        <begin position="1"/>
        <end position="23"/>
    </location>
</feature>
<name>A0A543EKH9_9FLAO</name>
<dbReference type="Pfam" id="PF22252">
    <property type="entry name" value="PNGase_F-II_N"/>
    <property type="match status" value="1"/>
</dbReference>
<evidence type="ECO:0000256" key="1">
    <source>
        <dbReference type="SAM" id="SignalP"/>
    </source>
</evidence>
<dbReference type="NCBIfam" id="TIGR01200">
    <property type="entry name" value="GLPGLI"/>
    <property type="match status" value="1"/>
</dbReference>
<dbReference type="EMBL" id="VFPD01000001">
    <property type="protein sequence ID" value="TQM22019.1"/>
    <property type="molecule type" value="Genomic_DNA"/>
</dbReference>
<evidence type="ECO:0000313" key="2">
    <source>
        <dbReference type="EMBL" id="TQM22019.1"/>
    </source>
</evidence>
<feature type="chain" id="PRO_5022025678" evidence="1">
    <location>
        <begin position="24"/>
        <end position="256"/>
    </location>
</feature>
<comment type="caution">
    <text evidence="2">The sequence shown here is derived from an EMBL/GenBank/DDBJ whole genome shotgun (WGS) entry which is preliminary data.</text>
</comment>
<dbReference type="RefSeq" id="WP_142016709.1">
    <property type="nucleotide sequence ID" value="NZ_VFPD01000001.1"/>
</dbReference>
<dbReference type="Proteomes" id="UP000316437">
    <property type="component" value="Unassembled WGS sequence"/>
</dbReference>
<dbReference type="AlphaFoldDB" id="A0A543EKH9"/>
<sequence length="256" mass="29232">MVKIVFVGLFVSCFLVISAQNKAVMEINYETKLISDSLNREKVKVYSSVLLCNNTESIYCSAEAKAYYKGNSTPTINTNYGNIPKYPKAVESIYKAKGVIHAYLPVGKYIFSFEEPKLNWEILNEIKYIQGFKCQLAKTITDTGDLFFAWFTNDVAISDGPFRFKGLSGLILEVFNKNKTIEIYATEVKKSDEIIETLQYYSEVKAKNKKQFLEARRNFHENPSIYNGNLKVVDSNGNDNTKIMTDRLKNTNTFLD</sequence>
<keyword evidence="1" id="KW-0732">Signal</keyword>
<evidence type="ECO:0000313" key="3">
    <source>
        <dbReference type="Proteomes" id="UP000316437"/>
    </source>
</evidence>
<protein>
    <submittedName>
        <fullName evidence="2">GLPGLI family protein</fullName>
    </submittedName>
</protein>
<dbReference type="InterPro" id="IPR005901">
    <property type="entry name" value="GLPGLI"/>
</dbReference>
<proteinExistence type="predicted"/>
<organism evidence="2 3">
    <name type="scientific">Chryseobacterium aquifrigidense</name>
    <dbReference type="NCBI Taxonomy" id="558021"/>
    <lineage>
        <taxon>Bacteria</taxon>
        <taxon>Pseudomonadati</taxon>
        <taxon>Bacteroidota</taxon>
        <taxon>Flavobacteriia</taxon>
        <taxon>Flavobacteriales</taxon>
        <taxon>Weeksellaceae</taxon>
        <taxon>Chryseobacterium group</taxon>
        <taxon>Chryseobacterium</taxon>
    </lineage>
</organism>
<gene>
    <name evidence="2" type="ORF">FB551_1720</name>
</gene>